<dbReference type="EMBL" id="PIQO01000012">
    <property type="protein sequence ID" value="PKR84192.1"/>
    <property type="molecule type" value="Genomic_DNA"/>
</dbReference>
<dbReference type="InterPro" id="IPR001387">
    <property type="entry name" value="Cro/C1-type_HTH"/>
</dbReference>
<dbReference type="Gene3D" id="1.25.40.10">
    <property type="entry name" value="Tetratricopeptide repeat domain"/>
    <property type="match status" value="1"/>
</dbReference>
<keyword evidence="1" id="KW-0238">DNA-binding</keyword>
<keyword evidence="4" id="KW-1185">Reference proteome</keyword>
<evidence type="ECO:0000256" key="1">
    <source>
        <dbReference type="ARBA" id="ARBA00023125"/>
    </source>
</evidence>
<dbReference type="Proteomes" id="UP000233440">
    <property type="component" value="Unassembled WGS sequence"/>
</dbReference>
<dbReference type="PANTHER" id="PTHR46797:SF1">
    <property type="entry name" value="METHYLPHOSPHONATE SYNTHASE"/>
    <property type="match status" value="1"/>
</dbReference>
<dbReference type="Pfam" id="PF01381">
    <property type="entry name" value="HTH_3"/>
    <property type="match status" value="1"/>
</dbReference>
<dbReference type="InterPro" id="IPR010982">
    <property type="entry name" value="Lambda_DNA-bd_dom_sf"/>
</dbReference>
<proteinExistence type="predicted"/>
<gene>
    <name evidence="3" type="ORF">CWO92_15420</name>
</gene>
<sequence>MMTQIGLKIKKLRKEKKLTLADVAKDQMSPAMVSLIENGKSKPSAENLKHIADQLGVNVSELMGGSLTKEELRKELSNLLEILDGMAGSDKIEQAITHIKLLLPQLGNSYESARIYELYARCLFSYYIYFKSKYDMLDERDWSKYASKAEELYSDLHMESRVLKIRLFFAQIESYQGNHQKAIQLINSALNKAMGNDYETISVRIDLMLLKIDTVDALGEFEEAFQLLDEVIGYINKHVMLNRFFEIHNRGALMYYNINNFAKAREFVDKINKFFEIIDNDHLYLEKELILIHYKEFYENEPEKALDMVNEYEKKLLSMESVDEEWKYSYGEFAADAKARCYTKLKLPEKALPLFRELFKNEDKHIEYSAFDVGIRETNKSYQALCYMELNQLEKAKESAQEAVKKLRHYPHTAYYQFVRNVLQDIQMKEFK</sequence>
<dbReference type="SMART" id="SM00530">
    <property type="entry name" value="HTH_XRE"/>
    <property type="match status" value="1"/>
</dbReference>
<dbReference type="Gene3D" id="1.10.260.40">
    <property type="entry name" value="lambda repressor-like DNA-binding domains"/>
    <property type="match status" value="1"/>
</dbReference>
<dbReference type="SUPFAM" id="SSF47413">
    <property type="entry name" value="lambda repressor-like DNA-binding domains"/>
    <property type="match status" value="1"/>
</dbReference>
<dbReference type="SUPFAM" id="SSF48452">
    <property type="entry name" value="TPR-like"/>
    <property type="match status" value="1"/>
</dbReference>
<dbReference type="GO" id="GO:0003677">
    <property type="term" value="F:DNA binding"/>
    <property type="evidence" value="ECO:0007669"/>
    <property type="project" value="UniProtKB-KW"/>
</dbReference>
<dbReference type="CDD" id="cd00093">
    <property type="entry name" value="HTH_XRE"/>
    <property type="match status" value="1"/>
</dbReference>
<dbReference type="PROSITE" id="PS50943">
    <property type="entry name" value="HTH_CROC1"/>
    <property type="match status" value="1"/>
</dbReference>
<name>A0A2N3LHS6_9BACI</name>
<dbReference type="InterPro" id="IPR011990">
    <property type="entry name" value="TPR-like_helical_dom_sf"/>
</dbReference>
<reference evidence="3 4" key="1">
    <citation type="submission" date="2017-11" db="EMBL/GenBank/DDBJ databases">
        <title>Bacillus camelliae sp. nov., isolated from pu'er tea.</title>
        <authorList>
            <person name="Niu L."/>
        </authorList>
    </citation>
    <scope>NUCLEOTIDE SEQUENCE [LARGE SCALE GENOMIC DNA]</scope>
    <source>
        <strain evidence="3 4">7578-1</strain>
    </source>
</reference>
<dbReference type="InterPro" id="IPR050807">
    <property type="entry name" value="TransReg_Diox_bact_type"/>
</dbReference>
<feature type="domain" description="HTH cro/C1-type" evidence="2">
    <location>
        <begin position="9"/>
        <end position="62"/>
    </location>
</feature>
<comment type="caution">
    <text evidence="3">The sequence shown here is derived from an EMBL/GenBank/DDBJ whole genome shotgun (WGS) entry which is preliminary data.</text>
</comment>
<dbReference type="AlphaFoldDB" id="A0A2N3LHS6"/>
<evidence type="ECO:0000313" key="3">
    <source>
        <dbReference type="EMBL" id="PKR84192.1"/>
    </source>
</evidence>
<evidence type="ECO:0000259" key="2">
    <source>
        <dbReference type="PROSITE" id="PS50943"/>
    </source>
</evidence>
<dbReference type="GO" id="GO:0005829">
    <property type="term" value="C:cytosol"/>
    <property type="evidence" value="ECO:0007669"/>
    <property type="project" value="TreeGrafter"/>
</dbReference>
<dbReference type="OrthoDB" id="290878at2"/>
<protein>
    <recommendedName>
        <fullName evidence="2">HTH cro/C1-type domain-containing protein</fullName>
    </recommendedName>
</protein>
<organism evidence="3 4">
    <name type="scientific">Heyndrickxia camelliae</name>
    <dbReference type="NCBI Taxonomy" id="1707093"/>
    <lineage>
        <taxon>Bacteria</taxon>
        <taxon>Bacillati</taxon>
        <taxon>Bacillota</taxon>
        <taxon>Bacilli</taxon>
        <taxon>Bacillales</taxon>
        <taxon>Bacillaceae</taxon>
        <taxon>Heyndrickxia</taxon>
    </lineage>
</organism>
<dbReference type="PANTHER" id="PTHR46797">
    <property type="entry name" value="HTH-TYPE TRANSCRIPTIONAL REGULATOR"/>
    <property type="match status" value="1"/>
</dbReference>
<evidence type="ECO:0000313" key="4">
    <source>
        <dbReference type="Proteomes" id="UP000233440"/>
    </source>
</evidence>
<dbReference type="GO" id="GO:0003700">
    <property type="term" value="F:DNA-binding transcription factor activity"/>
    <property type="evidence" value="ECO:0007669"/>
    <property type="project" value="TreeGrafter"/>
</dbReference>
<accession>A0A2N3LHS6</accession>